<feature type="non-terminal residue" evidence="1">
    <location>
        <position position="74"/>
    </location>
</feature>
<reference evidence="1" key="1">
    <citation type="submission" date="2021-06" db="EMBL/GenBank/DDBJ databases">
        <authorList>
            <person name="Kallberg Y."/>
            <person name="Tangrot J."/>
            <person name="Rosling A."/>
        </authorList>
    </citation>
    <scope>NUCLEOTIDE SEQUENCE</scope>
    <source>
        <strain evidence="1">AU212A</strain>
    </source>
</reference>
<gene>
    <name evidence="1" type="ORF">SCALOS_LOCUS8041</name>
</gene>
<keyword evidence="2" id="KW-1185">Reference proteome</keyword>
<organism evidence="1 2">
    <name type="scientific">Scutellospora calospora</name>
    <dbReference type="NCBI Taxonomy" id="85575"/>
    <lineage>
        <taxon>Eukaryota</taxon>
        <taxon>Fungi</taxon>
        <taxon>Fungi incertae sedis</taxon>
        <taxon>Mucoromycota</taxon>
        <taxon>Glomeromycotina</taxon>
        <taxon>Glomeromycetes</taxon>
        <taxon>Diversisporales</taxon>
        <taxon>Gigasporaceae</taxon>
        <taxon>Scutellospora</taxon>
    </lineage>
</organism>
<evidence type="ECO:0000313" key="2">
    <source>
        <dbReference type="Proteomes" id="UP000789860"/>
    </source>
</evidence>
<feature type="non-terminal residue" evidence="1">
    <location>
        <position position="1"/>
    </location>
</feature>
<sequence length="74" mass="7971">FLFSCDLNNPQSAKLGHVINSTYAIYCNNGLGPSFGGSDLCVLNNNCNWQCNVGSYPSINISGSIAISDYEVFQ</sequence>
<proteinExistence type="predicted"/>
<comment type="caution">
    <text evidence="1">The sequence shown here is derived from an EMBL/GenBank/DDBJ whole genome shotgun (WGS) entry which is preliminary data.</text>
</comment>
<accession>A0ACA9N738</accession>
<name>A0ACA9N738_9GLOM</name>
<dbReference type="Proteomes" id="UP000789860">
    <property type="component" value="Unassembled WGS sequence"/>
</dbReference>
<dbReference type="EMBL" id="CAJVPM010020087">
    <property type="protein sequence ID" value="CAG8633157.1"/>
    <property type="molecule type" value="Genomic_DNA"/>
</dbReference>
<evidence type="ECO:0000313" key="1">
    <source>
        <dbReference type="EMBL" id="CAG8633157.1"/>
    </source>
</evidence>
<protein>
    <submittedName>
        <fullName evidence="1">7054_t:CDS:1</fullName>
    </submittedName>
</protein>